<dbReference type="PANTHER" id="PTHR24421">
    <property type="entry name" value="NITRATE/NITRITE SENSOR PROTEIN NARX-RELATED"/>
    <property type="match status" value="1"/>
</dbReference>
<feature type="transmembrane region" description="Helical" evidence="10">
    <location>
        <begin position="133"/>
        <end position="151"/>
    </location>
</feature>
<dbReference type="EC" id="2.7.13.3" evidence="2"/>
<feature type="transmembrane region" description="Helical" evidence="10">
    <location>
        <begin position="157"/>
        <end position="178"/>
    </location>
</feature>
<keyword evidence="10" id="KW-0472">Membrane</keyword>
<reference evidence="13" key="1">
    <citation type="journal article" date="2019" name="Int. J. Syst. Evol. Microbiol.">
        <title>The Global Catalogue of Microorganisms (GCM) 10K type strain sequencing project: providing services to taxonomists for standard genome sequencing and annotation.</title>
        <authorList>
            <consortium name="The Broad Institute Genomics Platform"/>
            <consortium name="The Broad Institute Genome Sequencing Center for Infectious Disease"/>
            <person name="Wu L."/>
            <person name="Ma J."/>
        </authorList>
    </citation>
    <scope>NUCLEOTIDE SEQUENCE [LARGE SCALE GENOMIC DNA]</scope>
    <source>
        <strain evidence="13">CGMCC 4.7035</strain>
    </source>
</reference>
<keyword evidence="6 12" id="KW-0418">Kinase</keyword>
<evidence type="ECO:0000256" key="2">
    <source>
        <dbReference type="ARBA" id="ARBA00012438"/>
    </source>
</evidence>
<evidence type="ECO:0000256" key="5">
    <source>
        <dbReference type="ARBA" id="ARBA00022741"/>
    </source>
</evidence>
<dbReference type="CDD" id="cd16917">
    <property type="entry name" value="HATPase_UhpB-NarQ-NarX-like"/>
    <property type="match status" value="1"/>
</dbReference>
<keyword evidence="3" id="KW-0597">Phosphoprotein</keyword>
<feature type="domain" description="Histidine kinase" evidence="11">
    <location>
        <begin position="204"/>
        <end position="399"/>
    </location>
</feature>
<dbReference type="Proteomes" id="UP001595701">
    <property type="component" value="Unassembled WGS sequence"/>
</dbReference>
<evidence type="ECO:0000256" key="9">
    <source>
        <dbReference type="SAM" id="MobiDB-lite"/>
    </source>
</evidence>
<dbReference type="Pfam" id="PF07730">
    <property type="entry name" value="HisKA_3"/>
    <property type="match status" value="1"/>
</dbReference>
<evidence type="ECO:0000256" key="8">
    <source>
        <dbReference type="ARBA" id="ARBA00023012"/>
    </source>
</evidence>
<dbReference type="EMBL" id="JBHRWR010000016">
    <property type="protein sequence ID" value="MFC3575873.1"/>
    <property type="molecule type" value="Genomic_DNA"/>
</dbReference>
<accession>A0ABV7SGT3</accession>
<keyword evidence="13" id="KW-1185">Reference proteome</keyword>
<dbReference type="InterPro" id="IPR036890">
    <property type="entry name" value="HATPase_C_sf"/>
</dbReference>
<evidence type="ECO:0000256" key="3">
    <source>
        <dbReference type="ARBA" id="ARBA00022553"/>
    </source>
</evidence>
<evidence type="ECO:0000256" key="7">
    <source>
        <dbReference type="ARBA" id="ARBA00022840"/>
    </source>
</evidence>
<keyword evidence="10" id="KW-0812">Transmembrane</keyword>
<organism evidence="12 13">
    <name type="scientific">Streptomyces yaanensis</name>
    <dbReference type="NCBI Taxonomy" id="1142239"/>
    <lineage>
        <taxon>Bacteria</taxon>
        <taxon>Bacillati</taxon>
        <taxon>Actinomycetota</taxon>
        <taxon>Actinomycetes</taxon>
        <taxon>Kitasatosporales</taxon>
        <taxon>Streptomycetaceae</taxon>
        <taxon>Streptomyces</taxon>
    </lineage>
</organism>
<feature type="region of interest" description="Disordered" evidence="9">
    <location>
        <begin position="401"/>
        <end position="429"/>
    </location>
</feature>
<dbReference type="InterPro" id="IPR003594">
    <property type="entry name" value="HATPase_dom"/>
</dbReference>
<feature type="transmembrane region" description="Helical" evidence="10">
    <location>
        <begin position="16"/>
        <end position="35"/>
    </location>
</feature>
<keyword evidence="4" id="KW-0808">Transferase</keyword>
<dbReference type="Gene3D" id="3.30.565.10">
    <property type="entry name" value="Histidine kinase-like ATPase, C-terminal domain"/>
    <property type="match status" value="1"/>
</dbReference>
<evidence type="ECO:0000313" key="13">
    <source>
        <dbReference type="Proteomes" id="UP001595701"/>
    </source>
</evidence>
<dbReference type="PROSITE" id="PS50109">
    <property type="entry name" value="HIS_KIN"/>
    <property type="match status" value="1"/>
</dbReference>
<feature type="transmembrane region" description="Helical" evidence="10">
    <location>
        <begin position="55"/>
        <end position="73"/>
    </location>
</feature>
<dbReference type="InterPro" id="IPR011712">
    <property type="entry name" value="Sig_transdc_His_kin_sub3_dim/P"/>
</dbReference>
<dbReference type="InterPro" id="IPR005467">
    <property type="entry name" value="His_kinase_dom"/>
</dbReference>
<proteinExistence type="predicted"/>
<dbReference type="Pfam" id="PF02518">
    <property type="entry name" value="HATPase_c"/>
    <property type="match status" value="1"/>
</dbReference>
<evidence type="ECO:0000259" key="11">
    <source>
        <dbReference type="PROSITE" id="PS50109"/>
    </source>
</evidence>
<dbReference type="Gene3D" id="1.20.5.1930">
    <property type="match status" value="1"/>
</dbReference>
<name>A0ABV7SGT3_9ACTN</name>
<dbReference type="SMART" id="SM00387">
    <property type="entry name" value="HATPase_c"/>
    <property type="match status" value="1"/>
</dbReference>
<evidence type="ECO:0000256" key="10">
    <source>
        <dbReference type="SAM" id="Phobius"/>
    </source>
</evidence>
<keyword evidence="8" id="KW-0902">Two-component regulatory system</keyword>
<protein>
    <recommendedName>
        <fullName evidence="2">histidine kinase</fullName>
        <ecNumber evidence="2">2.7.13.3</ecNumber>
    </recommendedName>
</protein>
<comment type="caution">
    <text evidence="12">The sequence shown here is derived from an EMBL/GenBank/DDBJ whole genome shotgun (WGS) entry which is preliminary data.</text>
</comment>
<comment type="catalytic activity">
    <reaction evidence="1">
        <text>ATP + protein L-histidine = ADP + protein N-phospho-L-histidine.</text>
        <dbReference type="EC" id="2.7.13.3"/>
    </reaction>
</comment>
<evidence type="ECO:0000313" key="12">
    <source>
        <dbReference type="EMBL" id="MFC3575873.1"/>
    </source>
</evidence>
<keyword evidence="10" id="KW-1133">Transmembrane helix</keyword>
<evidence type="ECO:0000256" key="6">
    <source>
        <dbReference type="ARBA" id="ARBA00022777"/>
    </source>
</evidence>
<evidence type="ECO:0000256" key="1">
    <source>
        <dbReference type="ARBA" id="ARBA00000085"/>
    </source>
</evidence>
<dbReference type="RefSeq" id="WP_310765907.1">
    <property type="nucleotide sequence ID" value="NZ_JBHRWR010000016.1"/>
</dbReference>
<dbReference type="PANTHER" id="PTHR24421:SF10">
    <property type="entry name" value="NITRATE_NITRITE SENSOR PROTEIN NARQ"/>
    <property type="match status" value="1"/>
</dbReference>
<keyword evidence="7" id="KW-0067">ATP-binding</keyword>
<dbReference type="GO" id="GO:0016301">
    <property type="term" value="F:kinase activity"/>
    <property type="evidence" value="ECO:0007669"/>
    <property type="project" value="UniProtKB-KW"/>
</dbReference>
<dbReference type="InterPro" id="IPR050482">
    <property type="entry name" value="Sensor_HK_TwoCompSys"/>
</dbReference>
<gene>
    <name evidence="12" type="ORF">ACFOZ0_21835</name>
</gene>
<evidence type="ECO:0000256" key="4">
    <source>
        <dbReference type="ARBA" id="ARBA00022679"/>
    </source>
</evidence>
<dbReference type="SUPFAM" id="SSF55874">
    <property type="entry name" value="ATPase domain of HSP90 chaperone/DNA topoisomerase II/histidine kinase"/>
    <property type="match status" value="1"/>
</dbReference>
<keyword evidence="5" id="KW-0547">Nucleotide-binding</keyword>
<sequence>MHISMITGPKTTQRRLLRRVGALGLAALFALVLFIDVYDRTVPSPSDAEPYVGDWVPVYSGALSAVLASSVVFSRRVRPADATAVAAVVSVVTSAAYPHLNRNMVTGEHSWAETLGLLVLVALAVRSCPPRRAVPAVAATAVALAAVPWYRDPESSIGWALLLALVGAVGCGLLLRLVQAHRAQGAQLLRQEERLALSRDLHDTVAHQMTGIVVQAQAARHVAQAGTADPQALAEALGIIENAGKEALTSMRQLVGALRDEGPARDSESLGQVVARIVEEVRATGLPVRLDTGGRLPDSVPVEVAGALGRVVQEALTNAQRYATGARSVDVTLRVGGRNAELLVEDDGHGPDPGPRENLGGGYGITGMRERIELLGGRLEAGPRPGGGWYVRASVPLRGAKAAHRTLPDRARKAAGPPSPRPADESGAA</sequence>